<organism evidence="1 2">
    <name type="scientific">Nitzschia inconspicua</name>
    <dbReference type="NCBI Taxonomy" id="303405"/>
    <lineage>
        <taxon>Eukaryota</taxon>
        <taxon>Sar</taxon>
        <taxon>Stramenopiles</taxon>
        <taxon>Ochrophyta</taxon>
        <taxon>Bacillariophyta</taxon>
        <taxon>Bacillariophyceae</taxon>
        <taxon>Bacillariophycidae</taxon>
        <taxon>Bacillariales</taxon>
        <taxon>Bacillariaceae</taxon>
        <taxon>Nitzschia</taxon>
    </lineage>
</organism>
<sequence>MSTLLHAKVQIDHYQTKVKPVLQAFLSQIESAASNTAANQQRQQGGHTADYLINNGGASTADKLLRSRIPINGPMQTVPLDEDSSNGLGNVGLLLVQPPMGEMMMMPKRHVRVTIRKLHRPFHEISLSLSALITISYAYIAPVASTEKTNFSSLGFTVTKPSSSGRRFSDCWNCSKSSVKVALSHKGWMGIGSSKRIGWFVTQWNQVQSVCDVFIIQHERIGMEFDEINCQGWNFCDHDTTKCIRHGRVRLAQYKSNLMRLYDIDKISMFGKR</sequence>
<accession>A0A9K3LAA7</accession>
<evidence type="ECO:0000313" key="2">
    <source>
        <dbReference type="Proteomes" id="UP000693970"/>
    </source>
</evidence>
<evidence type="ECO:0000313" key="1">
    <source>
        <dbReference type="EMBL" id="KAG7357726.1"/>
    </source>
</evidence>
<reference evidence="1" key="1">
    <citation type="journal article" date="2021" name="Sci. Rep.">
        <title>Diploid genomic architecture of Nitzschia inconspicua, an elite biomass production diatom.</title>
        <authorList>
            <person name="Oliver A."/>
            <person name="Podell S."/>
            <person name="Pinowska A."/>
            <person name="Traller J.C."/>
            <person name="Smith S.R."/>
            <person name="McClure R."/>
            <person name="Beliaev A."/>
            <person name="Bohutskyi P."/>
            <person name="Hill E.A."/>
            <person name="Rabines A."/>
            <person name="Zheng H."/>
            <person name="Allen L.Z."/>
            <person name="Kuo A."/>
            <person name="Grigoriev I.V."/>
            <person name="Allen A.E."/>
            <person name="Hazlebeck D."/>
            <person name="Allen E.E."/>
        </authorList>
    </citation>
    <scope>NUCLEOTIDE SEQUENCE</scope>
    <source>
        <strain evidence="1">Hildebrandi</strain>
    </source>
</reference>
<reference evidence="1" key="2">
    <citation type="submission" date="2021-04" db="EMBL/GenBank/DDBJ databases">
        <authorList>
            <person name="Podell S."/>
        </authorList>
    </citation>
    <scope>NUCLEOTIDE SEQUENCE</scope>
    <source>
        <strain evidence="1">Hildebrandi</strain>
    </source>
</reference>
<protein>
    <submittedName>
        <fullName evidence="1">Uncharacterized protein</fullName>
    </submittedName>
</protein>
<gene>
    <name evidence="1" type="ORF">IV203_002414</name>
</gene>
<dbReference type="Proteomes" id="UP000693970">
    <property type="component" value="Unassembled WGS sequence"/>
</dbReference>
<dbReference type="EMBL" id="JAGRRH010000015">
    <property type="protein sequence ID" value="KAG7357726.1"/>
    <property type="molecule type" value="Genomic_DNA"/>
</dbReference>
<name>A0A9K3LAA7_9STRA</name>
<dbReference type="AlphaFoldDB" id="A0A9K3LAA7"/>
<keyword evidence="2" id="KW-1185">Reference proteome</keyword>
<proteinExistence type="predicted"/>
<comment type="caution">
    <text evidence="1">The sequence shown here is derived from an EMBL/GenBank/DDBJ whole genome shotgun (WGS) entry which is preliminary data.</text>
</comment>